<dbReference type="GO" id="GO:0006826">
    <property type="term" value="P:iron ion transport"/>
    <property type="evidence" value="ECO:0007669"/>
    <property type="project" value="UniProtKB-KW"/>
</dbReference>
<dbReference type="GO" id="GO:0009279">
    <property type="term" value="C:cell outer membrane"/>
    <property type="evidence" value="ECO:0007669"/>
    <property type="project" value="UniProtKB-SubCell"/>
</dbReference>
<keyword evidence="7" id="KW-0406">Ion transport</keyword>
<dbReference type="InterPro" id="IPR021731">
    <property type="entry name" value="AMIN_dom"/>
</dbReference>
<dbReference type="CDD" id="cd01347">
    <property type="entry name" value="ligand_gated_channel"/>
    <property type="match status" value="1"/>
</dbReference>
<keyword evidence="6" id="KW-0408">Iron</keyword>
<dbReference type="STRING" id="272123.Anacy_4084"/>
<dbReference type="Pfam" id="PF07715">
    <property type="entry name" value="Plug"/>
    <property type="match status" value="1"/>
</dbReference>
<gene>
    <name evidence="16" type="ordered locus">Anacy_4084</name>
</gene>
<evidence type="ECO:0000256" key="6">
    <source>
        <dbReference type="ARBA" id="ARBA00023004"/>
    </source>
</evidence>
<comment type="subcellular location">
    <subcellularLocation>
        <location evidence="1 11">Cell outer membrane</location>
        <topology evidence="1 11">Multi-pass membrane protein</topology>
    </subcellularLocation>
</comment>
<dbReference type="EMBL" id="CP003659">
    <property type="protein sequence ID" value="AFZ59453.1"/>
    <property type="molecule type" value="Genomic_DNA"/>
</dbReference>
<evidence type="ECO:0000259" key="13">
    <source>
        <dbReference type="Pfam" id="PF00593"/>
    </source>
</evidence>
<sequence>MWGEALKLKRCVSISVVSTICLLITQKANAEPVISEVMTDIPRLNDIERPKTSIQDWLAQESQTAQVLQITGVRLQETEAGLEVVLETLEGELSAPETLVDGNNLIVDIQNAVLALPDQKEFTAKNPAAGITAITVTQQENNKVRVLVTGIEDAPTLQIGANNGGLTLNLFSATSDPDIEITVTAQKRTEDAQDIPLSLTVIPRQELEDGQISSFSDIANNTPNFTFSSSSSGSAEYNYYSMRGLSNFNAFTNQDTVAFYIDDVPFDYGGFLDLSLIDLERVEVLRGSQSTLYGRSSPAGVVNVISHQPTQKPEFGVSASYGSYNSRELELSLSDAVIPDKLSFRLAGAYNARDGFIDNTTLNRTVGEVSKVAGRAQILWTPTPEWSVSFNTYASDSDGGNPTYNLRNADDPFKIDQSVDGFARLSSNTQALKIGYDGAKFRATSITARRFTNQSNFLGDNFAELDLLRQIIDINSIVWSQEFRLQSPESADRLRWLFGGYYEGRDFNVVNDTIERTATAAAIFGLPAGRNRVSAEQSRNTYAVFGQLDYKPIEALTLFAGLRYEAADSTLSRRRVFEAAGGGVTPLSAELKGAEISSSAVIPRFGLQYQVTPNLMAYGTIAQGYRPNGLNYRADDDTTRQYREETSWTYEAGLKSSWLDNRLTANLSVFRTNVNDYQVLLTDNDGFFRDIANADVDITGLEFELKAQLVKGLDLIAGVGYVDSKFQNYSNPFTGINYSNNRVPLAPELTYNLAIQYRSPGGIFARGELRGYGKNYFDDANQIKQDPFVVVNARIGYEWQKYGIYLYANNLFDTRYINSGFFFPPPDVTAGFGDPAIYGVQLRANL</sequence>
<evidence type="ECO:0000256" key="12">
    <source>
        <dbReference type="RuleBase" id="RU003357"/>
    </source>
</evidence>
<dbReference type="KEGG" id="acy:Anacy_4084"/>
<dbReference type="PANTHER" id="PTHR32552:SF81">
    <property type="entry name" value="TONB-DEPENDENT OUTER MEMBRANE RECEPTOR"/>
    <property type="match status" value="1"/>
</dbReference>
<evidence type="ECO:0000256" key="8">
    <source>
        <dbReference type="ARBA" id="ARBA00023077"/>
    </source>
</evidence>
<evidence type="ECO:0000256" key="2">
    <source>
        <dbReference type="ARBA" id="ARBA00022448"/>
    </source>
</evidence>
<evidence type="ECO:0000256" key="7">
    <source>
        <dbReference type="ARBA" id="ARBA00023065"/>
    </source>
</evidence>
<organism evidence="16 17">
    <name type="scientific">Anabaena cylindrica (strain ATCC 27899 / PCC 7122)</name>
    <dbReference type="NCBI Taxonomy" id="272123"/>
    <lineage>
        <taxon>Bacteria</taxon>
        <taxon>Bacillati</taxon>
        <taxon>Cyanobacteriota</taxon>
        <taxon>Cyanophyceae</taxon>
        <taxon>Nostocales</taxon>
        <taxon>Nostocaceae</taxon>
        <taxon>Anabaena</taxon>
    </lineage>
</organism>
<dbReference type="Pfam" id="PF11741">
    <property type="entry name" value="AMIN"/>
    <property type="match status" value="1"/>
</dbReference>
<keyword evidence="10 11" id="KW-0998">Cell outer membrane</keyword>
<evidence type="ECO:0000256" key="3">
    <source>
        <dbReference type="ARBA" id="ARBA00022452"/>
    </source>
</evidence>
<feature type="domain" description="TonB-dependent receptor plug" evidence="14">
    <location>
        <begin position="192"/>
        <end position="301"/>
    </location>
</feature>
<reference evidence="17" key="1">
    <citation type="journal article" date="2013" name="Proc. Natl. Acad. Sci. U.S.A.">
        <title>Improving the coverage of the cyanobacterial phylum using diversity-driven genome sequencing.</title>
        <authorList>
            <person name="Shih P.M."/>
            <person name="Wu D."/>
            <person name="Latifi A."/>
            <person name="Axen S.D."/>
            <person name="Fewer D.P."/>
            <person name="Talla E."/>
            <person name="Calteau A."/>
            <person name="Cai F."/>
            <person name="Tandeau de Marsac N."/>
            <person name="Rippka R."/>
            <person name="Herdman M."/>
            <person name="Sivonen K."/>
            <person name="Coursin T."/>
            <person name="Laurent T."/>
            <person name="Goodwin L."/>
            <person name="Nolan M."/>
            <person name="Davenport K.W."/>
            <person name="Han C.S."/>
            <person name="Rubin E.M."/>
            <person name="Eisen J.A."/>
            <person name="Woyke T."/>
            <person name="Gugger M."/>
            <person name="Kerfeld C.A."/>
        </authorList>
    </citation>
    <scope>NUCLEOTIDE SEQUENCE [LARGE SCALE GENOMIC DNA]</scope>
    <source>
        <strain evidence="17">ATCC 27899 / PCC 7122</strain>
    </source>
</reference>
<evidence type="ECO:0000256" key="9">
    <source>
        <dbReference type="ARBA" id="ARBA00023136"/>
    </source>
</evidence>
<dbReference type="OrthoDB" id="473897at2"/>
<keyword evidence="3 11" id="KW-1134">Transmembrane beta strand</keyword>
<evidence type="ECO:0000256" key="11">
    <source>
        <dbReference type="PROSITE-ProRule" id="PRU01360"/>
    </source>
</evidence>
<dbReference type="InterPro" id="IPR036942">
    <property type="entry name" value="Beta-barrel_TonB_sf"/>
</dbReference>
<dbReference type="PATRIC" id="fig|272123.3.peg.4432"/>
<keyword evidence="16" id="KW-0675">Receptor</keyword>
<keyword evidence="4" id="KW-0410">Iron transport</keyword>
<evidence type="ECO:0000256" key="1">
    <source>
        <dbReference type="ARBA" id="ARBA00004571"/>
    </source>
</evidence>
<keyword evidence="2 11" id="KW-0813">Transport</keyword>
<evidence type="ECO:0000313" key="16">
    <source>
        <dbReference type="EMBL" id="AFZ59453.1"/>
    </source>
</evidence>
<dbReference type="SUPFAM" id="SSF56935">
    <property type="entry name" value="Porins"/>
    <property type="match status" value="1"/>
</dbReference>
<dbReference type="Gene3D" id="2.40.170.20">
    <property type="entry name" value="TonB-dependent receptor, beta-barrel domain"/>
    <property type="match status" value="1"/>
</dbReference>
<evidence type="ECO:0000256" key="10">
    <source>
        <dbReference type="ARBA" id="ARBA00023237"/>
    </source>
</evidence>
<keyword evidence="9 11" id="KW-0472">Membrane</keyword>
<evidence type="ECO:0000259" key="14">
    <source>
        <dbReference type="Pfam" id="PF07715"/>
    </source>
</evidence>
<keyword evidence="17" id="KW-1185">Reference proteome</keyword>
<proteinExistence type="inferred from homology"/>
<dbReference type="Pfam" id="PF00593">
    <property type="entry name" value="TonB_dep_Rec_b-barrel"/>
    <property type="match status" value="1"/>
</dbReference>
<dbReference type="PROSITE" id="PS52016">
    <property type="entry name" value="TONB_DEPENDENT_REC_3"/>
    <property type="match status" value="1"/>
</dbReference>
<protein>
    <submittedName>
        <fullName evidence="16">TonB-dependent receptor</fullName>
    </submittedName>
</protein>
<feature type="domain" description="TonB-dependent receptor-like beta-barrel" evidence="13">
    <location>
        <begin position="396"/>
        <end position="811"/>
    </location>
</feature>
<keyword evidence="8 12" id="KW-0798">TonB box</keyword>
<dbReference type="InterPro" id="IPR000531">
    <property type="entry name" value="Beta-barrel_TonB"/>
</dbReference>
<dbReference type="RefSeq" id="WP_015216071.1">
    <property type="nucleotide sequence ID" value="NC_019771.1"/>
</dbReference>
<dbReference type="PANTHER" id="PTHR32552">
    <property type="entry name" value="FERRICHROME IRON RECEPTOR-RELATED"/>
    <property type="match status" value="1"/>
</dbReference>
<dbReference type="InterPro" id="IPR012910">
    <property type="entry name" value="Plug_dom"/>
</dbReference>
<dbReference type="Proteomes" id="UP000010474">
    <property type="component" value="Chromosome"/>
</dbReference>
<evidence type="ECO:0000256" key="4">
    <source>
        <dbReference type="ARBA" id="ARBA00022496"/>
    </source>
</evidence>
<feature type="domain" description="AMIN" evidence="15">
    <location>
        <begin position="73"/>
        <end position="166"/>
    </location>
</feature>
<dbReference type="InterPro" id="IPR039426">
    <property type="entry name" value="TonB-dep_rcpt-like"/>
</dbReference>
<dbReference type="eggNOG" id="COG4773">
    <property type="taxonomic scope" value="Bacteria"/>
</dbReference>
<evidence type="ECO:0000256" key="5">
    <source>
        <dbReference type="ARBA" id="ARBA00022692"/>
    </source>
</evidence>
<name>K9ZJN3_ANACC</name>
<dbReference type="AlphaFoldDB" id="K9ZJN3"/>
<dbReference type="HOGENOM" id="CLU_008287_15_2_3"/>
<accession>K9ZJN3</accession>
<evidence type="ECO:0000313" key="17">
    <source>
        <dbReference type="Proteomes" id="UP000010474"/>
    </source>
</evidence>
<evidence type="ECO:0000259" key="15">
    <source>
        <dbReference type="Pfam" id="PF11741"/>
    </source>
</evidence>
<keyword evidence="5 11" id="KW-0812">Transmembrane</keyword>
<comment type="similarity">
    <text evidence="11 12">Belongs to the TonB-dependent receptor family.</text>
</comment>